<evidence type="ECO:0000313" key="1">
    <source>
        <dbReference type="EMBL" id="CAK5043777.1"/>
    </source>
</evidence>
<dbReference type="Proteomes" id="UP001497535">
    <property type="component" value="Unassembled WGS sequence"/>
</dbReference>
<sequence>MIGRGTFGGVFLVRTKVKDSNELNYAAMKVESLRRNREEEVLEAELYVLLKMQGISSFCTIYKYGRIDKLIYVVMTLLGQDIGELRRMQPRRRFSAATTLRIGIQLLKALCALHSEGFVHRDLKPASIAVGHKSPDVIYLFDFGWAHYIYRDNAKTELKQPRERIPFCGTYRYCSLNAQMCMEQGRVDDLWSVLVCFNFVDVVNKLLQFILAECRRRKLPWSKNTKDECQRVKEWPELAENLLEGCPPSLTVIFENLNLLGFFDRPDYELFIQWLEDDLETDPGDNKNVFDWQREGYSAERVKIDEMTGSDTQASLQKNV</sequence>
<organism evidence="1 2">
    <name type="scientific">Meloidogyne enterolobii</name>
    <name type="common">Root-knot nematode worm</name>
    <name type="synonym">Meloidogyne mayaguensis</name>
    <dbReference type="NCBI Taxonomy" id="390850"/>
    <lineage>
        <taxon>Eukaryota</taxon>
        <taxon>Metazoa</taxon>
        <taxon>Ecdysozoa</taxon>
        <taxon>Nematoda</taxon>
        <taxon>Chromadorea</taxon>
        <taxon>Rhabditida</taxon>
        <taxon>Tylenchina</taxon>
        <taxon>Tylenchomorpha</taxon>
        <taxon>Tylenchoidea</taxon>
        <taxon>Meloidogynidae</taxon>
        <taxon>Meloidogyninae</taxon>
        <taxon>Meloidogyne</taxon>
    </lineage>
</organism>
<proteinExistence type="predicted"/>
<keyword evidence="2" id="KW-1185">Reference proteome</keyword>
<comment type="caution">
    <text evidence="1">The sequence shown here is derived from an EMBL/GenBank/DDBJ whole genome shotgun (WGS) entry which is preliminary data.</text>
</comment>
<gene>
    <name evidence="1" type="ORF">MENTE1834_LOCUS11243</name>
</gene>
<protein>
    <submittedName>
        <fullName evidence="1">Uncharacterized protein</fullName>
    </submittedName>
</protein>
<evidence type="ECO:0000313" key="2">
    <source>
        <dbReference type="Proteomes" id="UP001497535"/>
    </source>
</evidence>
<name>A0ACB0YET9_MELEN</name>
<reference evidence="1" key="1">
    <citation type="submission" date="2023-11" db="EMBL/GenBank/DDBJ databases">
        <authorList>
            <person name="Poullet M."/>
        </authorList>
    </citation>
    <scope>NUCLEOTIDE SEQUENCE</scope>
    <source>
        <strain evidence="1">E1834</strain>
    </source>
</reference>
<dbReference type="EMBL" id="CAVMJV010000011">
    <property type="protein sequence ID" value="CAK5043777.1"/>
    <property type="molecule type" value="Genomic_DNA"/>
</dbReference>
<accession>A0ACB0YET9</accession>